<feature type="transmembrane region" description="Helical" evidence="2">
    <location>
        <begin position="41"/>
        <end position="63"/>
    </location>
</feature>
<dbReference type="InParanoid" id="A0A1Y2DWN7"/>
<proteinExistence type="predicted"/>
<dbReference type="PANTHER" id="PTHR16201">
    <property type="entry name" value="SEVEN TRANSMEMBRANE PROTEIN 1-RELATED"/>
    <property type="match status" value="1"/>
</dbReference>
<keyword evidence="2" id="KW-0812">Transmembrane</keyword>
<dbReference type="AlphaFoldDB" id="A0A1Y2DWN7"/>
<feature type="transmembrane region" description="Helical" evidence="2">
    <location>
        <begin position="263"/>
        <end position="283"/>
    </location>
</feature>
<dbReference type="EMBL" id="MCGR01000068">
    <property type="protein sequence ID" value="ORY63673.1"/>
    <property type="molecule type" value="Genomic_DNA"/>
</dbReference>
<evidence type="ECO:0000256" key="2">
    <source>
        <dbReference type="SAM" id="Phobius"/>
    </source>
</evidence>
<dbReference type="InterPro" id="IPR051415">
    <property type="entry name" value="LAAT-1"/>
</dbReference>
<accession>A0A1Y2DWN7</accession>
<feature type="region of interest" description="Disordered" evidence="1">
    <location>
        <begin position="123"/>
        <end position="203"/>
    </location>
</feature>
<protein>
    <recommendedName>
        <fullName evidence="5">PQ loop repeat-domain-containing protein</fullName>
    </recommendedName>
</protein>
<evidence type="ECO:0000256" key="1">
    <source>
        <dbReference type="SAM" id="MobiDB-lite"/>
    </source>
</evidence>
<feature type="compositionally biased region" description="Basic and acidic residues" evidence="1">
    <location>
        <begin position="189"/>
        <end position="203"/>
    </location>
</feature>
<feature type="compositionally biased region" description="Basic and acidic residues" evidence="1">
    <location>
        <begin position="131"/>
        <end position="147"/>
    </location>
</feature>
<name>A0A1Y2DWN7_9BASI</name>
<dbReference type="Proteomes" id="UP000193467">
    <property type="component" value="Unassembled WGS sequence"/>
</dbReference>
<feature type="transmembrane region" description="Helical" evidence="2">
    <location>
        <begin position="223"/>
        <end position="243"/>
    </location>
</feature>
<sequence length="524" mass="58590">MPLSQMDLISKAAGLLALGYASWSHFPQLLTVWAEKPKRGGLSWALLGIWIFADTLALFGLYFGGALQTQIFQTAWYLVGDVLVTTQQAFYHGYLPFTARRRQRKADEHGASRAVVLSQNMTSDSPWYTNNREKLDAKRQKDAAKQAKKDKKASKKAPATSQPMHSMSKRSGRRGYVELLPAKSHPRHDHSSDESEEELRRKEAAGPGKIELTVIHLFGKWNAITQPICLVVLCCIMILIWYLTAYRPRDSLAAIEHASPPSATAPALAAFILGSLGTVLYNAPRCHQLYITITEKSTEGIEPYMFIALMGENVGTLVSILVVSREGSYLFAEAPYLAGIFLALSFDATFIAFHLKFSGNPITSSVERAWSSPLYVVEHQLLEAPSPKTDARHRKALTRLRREHLQDSDRFMEASPRLTADARRKARQDLQHQRDALESASHHLDHHIESSGDEARIAAHDKSSRAHQHDLDAIHHAASRRDLDALDQAHQEWNHWSPDAGAPLRSASQRSRGSSVSTMTRRGW</sequence>
<evidence type="ECO:0000313" key="3">
    <source>
        <dbReference type="EMBL" id="ORY63673.1"/>
    </source>
</evidence>
<dbReference type="GO" id="GO:0016020">
    <property type="term" value="C:membrane"/>
    <property type="evidence" value="ECO:0007669"/>
    <property type="project" value="TreeGrafter"/>
</dbReference>
<feature type="transmembrane region" description="Helical" evidence="2">
    <location>
        <begin position="336"/>
        <end position="355"/>
    </location>
</feature>
<feature type="transmembrane region" description="Helical" evidence="2">
    <location>
        <begin position="304"/>
        <end position="324"/>
    </location>
</feature>
<organism evidence="3 4">
    <name type="scientific">Leucosporidium creatinivorum</name>
    <dbReference type="NCBI Taxonomy" id="106004"/>
    <lineage>
        <taxon>Eukaryota</taxon>
        <taxon>Fungi</taxon>
        <taxon>Dikarya</taxon>
        <taxon>Basidiomycota</taxon>
        <taxon>Pucciniomycotina</taxon>
        <taxon>Microbotryomycetes</taxon>
        <taxon>Leucosporidiales</taxon>
        <taxon>Leucosporidium</taxon>
    </lineage>
</organism>
<feature type="region of interest" description="Disordered" evidence="1">
    <location>
        <begin position="495"/>
        <end position="524"/>
    </location>
</feature>
<keyword evidence="2" id="KW-0472">Membrane</keyword>
<feature type="compositionally biased region" description="Basic and acidic residues" evidence="1">
    <location>
        <begin position="420"/>
        <end position="469"/>
    </location>
</feature>
<evidence type="ECO:0000313" key="4">
    <source>
        <dbReference type="Proteomes" id="UP000193467"/>
    </source>
</evidence>
<feature type="transmembrane region" description="Helical" evidence="2">
    <location>
        <begin position="12"/>
        <end position="34"/>
    </location>
</feature>
<keyword evidence="4" id="KW-1185">Reference proteome</keyword>
<feature type="region of interest" description="Disordered" evidence="1">
    <location>
        <begin position="411"/>
        <end position="469"/>
    </location>
</feature>
<evidence type="ECO:0008006" key="5">
    <source>
        <dbReference type="Google" id="ProtNLM"/>
    </source>
</evidence>
<feature type="compositionally biased region" description="Low complexity" evidence="1">
    <location>
        <begin position="505"/>
        <end position="517"/>
    </location>
</feature>
<reference evidence="3 4" key="1">
    <citation type="submission" date="2016-07" db="EMBL/GenBank/DDBJ databases">
        <title>Pervasive Adenine N6-methylation of Active Genes in Fungi.</title>
        <authorList>
            <consortium name="DOE Joint Genome Institute"/>
            <person name="Mondo S.J."/>
            <person name="Dannebaum R.O."/>
            <person name="Kuo R.C."/>
            <person name="Labutti K."/>
            <person name="Haridas S."/>
            <person name="Kuo A."/>
            <person name="Salamov A."/>
            <person name="Ahrendt S.R."/>
            <person name="Lipzen A."/>
            <person name="Sullivan W."/>
            <person name="Andreopoulos W.B."/>
            <person name="Clum A."/>
            <person name="Lindquist E."/>
            <person name="Daum C."/>
            <person name="Ramamoorthy G.K."/>
            <person name="Gryganskyi A."/>
            <person name="Culley D."/>
            <person name="Magnuson J.K."/>
            <person name="James T.Y."/>
            <person name="O'Malley M.A."/>
            <person name="Stajich J.E."/>
            <person name="Spatafora J.W."/>
            <person name="Visel A."/>
            <person name="Grigoriev I.V."/>
        </authorList>
    </citation>
    <scope>NUCLEOTIDE SEQUENCE [LARGE SCALE GENOMIC DNA]</scope>
    <source>
        <strain evidence="3 4">62-1032</strain>
    </source>
</reference>
<comment type="caution">
    <text evidence="3">The sequence shown here is derived from an EMBL/GenBank/DDBJ whole genome shotgun (WGS) entry which is preliminary data.</text>
</comment>
<gene>
    <name evidence="3" type="ORF">BCR35DRAFT_308835</name>
</gene>
<keyword evidence="2" id="KW-1133">Transmembrane helix</keyword>